<keyword evidence="2" id="KW-1185">Reference proteome</keyword>
<gene>
    <name evidence="1" type="ORF">E2F46_01595</name>
</gene>
<protein>
    <submittedName>
        <fullName evidence="1">Uncharacterized protein</fullName>
    </submittedName>
</protein>
<sequence length="141" mass="15706">MNKKNKKQRQREWKRHVPKVEGVSFFLGDRIKSYMVGLDKESLAIYEEALTISLLNLQPMIESIIGLSGAFDSTLTMLDAPEANQLTVSYVGTKKRHDGWTYLAIVVDLQQEGAVGGVSRPSWLGNHALPRYTSALEGLVS</sequence>
<reference evidence="1 2" key="1">
    <citation type="submission" date="2019-03" db="EMBL/GenBank/DDBJ databases">
        <title>Luteimonas zhaokaii sp.nov., isolated from the rectal contents of Plateau pika in Yushu, Qinghai Province, China.</title>
        <authorList>
            <person name="Zhang G."/>
        </authorList>
    </citation>
    <scope>NUCLEOTIDE SEQUENCE [LARGE SCALE GENOMIC DNA]</scope>
    <source>
        <strain evidence="1 2">B9</strain>
    </source>
</reference>
<accession>A0A4R5U4D6</accession>
<comment type="caution">
    <text evidence="1">The sequence shown here is derived from an EMBL/GenBank/DDBJ whole genome shotgun (WGS) entry which is preliminary data.</text>
</comment>
<proteinExistence type="predicted"/>
<name>A0A4R5U4D6_9GAMM</name>
<dbReference type="OrthoDB" id="7064550at2"/>
<organism evidence="1 2">
    <name type="scientific">Luteimonas aestuarii</name>
    <dbReference type="NCBI Taxonomy" id="453837"/>
    <lineage>
        <taxon>Bacteria</taxon>
        <taxon>Pseudomonadati</taxon>
        <taxon>Pseudomonadota</taxon>
        <taxon>Gammaproteobacteria</taxon>
        <taxon>Lysobacterales</taxon>
        <taxon>Lysobacteraceae</taxon>
        <taxon>Luteimonas</taxon>
    </lineage>
</organism>
<dbReference type="RefSeq" id="WP_133320421.1">
    <property type="nucleotide sequence ID" value="NZ_SMTF01000001.1"/>
</dbReference>
<dbReference type="AlphaFoldDB" id="A0A4R5U4D6"/>
<evidence type="ECO:0000313" key="2">
    <source>
        <dbReference type="Proteomes" id="UP000294796"/>
    </source>
</evidence>
<evidence type="ECO:0000313" key="1">
    <source>
        <dbReference type="EMBL" id="TDK28601.1"/>
    </source>
</evidence>
<dbReference type="Proteomes" id="UP000294796">
    <property type="component" value="Unassembled WGS sequence"/>
</dbReference>
<dbReference type="EMBL" id="SMTF01000001">
    <property type="protein sequence ID" value="TDK28601.1"/>
    <property type="molecule type" value="Genomic_DNA"/>
</dbReference>